<dbReference type="Gene3D" id="3.40.1190.10">
    <property type="entry name" value="Mur-like, catalytic domain"/>
    <property type="match status" value="1"/>
</dbReference>
<evidence type="ECO:0000313" key="15">
    <source>
        <dbReference type="Proteomes" id="UP000027982"/>
    </source>
</evidence>
<dbReference type="SUPFAM" id="SSF53623">
    <property type="entry name" value="MurD-like peptide ligases, catalytic domain"/>
    <property type="match status" value="1"/>
</dbReference>
<keyword evidence="4 11" id="KW-0436">Ligase</keyword>
<dbReference type="InterPro" id="IPR001645">
    <property type="entry name" value="Folylpolyglutamate_synth"/>
</dbReference>
<dbReference type="PANTHER" id="PTHR11136">
    <property type="entry name" value="FOLYLPOLYGLUTAMATE SYNTHASE-RELATED"/>
    <property type="match status" value="1"/>
</dbReference>
<dbReference type="InterPro" id="IPR004101">
    <property type="entry name" value="Mur_ligase_C"/>
</dbReference>
<dbReference type="KEGG" id="fgi:OP10G_4020"/>
<dbReference type="GO" id="GO:0005737">
    <property type="term" value="C:cytoplasm"/>
    <property type="evidence" value="ECO:0007669"/>
    <property type="project" value="TreeGrafter"/>
</dbReference>
<dbReference type="GO" id="GO:0005524">
    <property type="term" value="F:ATP binding"/>
    <property type="evidence" value="ECO:0007669"/>
    <property type="project" value="UniProtKB-KW"/>
</dbReference>
<dbReference type="Proteomes" id="UP000027982">
    <property type="component" value="Chromosome"/>
</dbReference>
<evidence type="ECO:0000256" key="2">
    <source>
        <dbReference type="ARBA" id="ARBA00008276"/>
    </source>
</evidence>
<organism evidence="14 15">
    <name type="scientific">Fimbriimonas ginsengisoli Gsoil 348</name>
    <dbReference type="NCBI Taxonomy" id="661478"/>
    <lineage>
        <taxon>Bacteria</taxon>
        <taxon>Bacillati</taxon>
        <taxon>Armatimonadota</taxon>
        <taxon>Fimbriimonadia</taxon>
        <taxon>Fimbriimonadales</taxon>
        <taxon>Fimbriimonadaceae</taxon>
        <taxon>Fimbriimonas</taxon>
    </lineage>
</organism>
<evidence type="ECO:0000256" key="1">
    <source>
        <dbReference type="ARBA" id="ARBA00001946"/>
    </source>
</evidence>
<feature type="domain" description="Mur ligase C-terminal" evidence="12">
    <location>
        <begin position="288"/>
        <end position="408"/>
    </location>
</feature>
<dbReference type="RefSeq" id="WP_025228710.1">
    <property type="nucleotide sequence ID" value="NZ_CP007139.1"/>
</dbReference>
<evidence type="ECO:0000256" key="6">
    <source>
        <dbReference type="ARBA" id="ARBA00022741"/>
    </source>
</evidence>
<name>A0A068NV19_FIMGI</name>
<dbReference type="GO" id="GO:0046872">
    <property type="term" value="F:metal ion binding"/>
    <property type="evidence" value="ECO:0007669"/>
    <property type="project" value="UniProtKB-KW"/>
</dbReference>
<keyword evidence="6 11" id="KW-0547">Nucleotide-binding</keyword>
<dbReference type="GO" id="GO:0004326">
    <property type="term" value="F:tetrahydrofolylpolyglutamate synthase activity"/>
    <property type="evidence" value="ECO:0007669"/>
    <property type="project" value="UniProtKB-EC"/>
</dbReference>
<dbReference type="Pfam" id="PF08245">
    <property type="entry name" value="Mur_ligase_M"/>
    <property type="match status" value="1"/>
</dbReference>
<dbReference type="PROSITE" id="PS01011">
    <property type="entry name" value="FOLYLPOLYGLU_SYNT_1"/>
    <property type="match status" value="1"/>
</dbReference>
<comment type="similarity">
    <text evidence="2 11">Belongs to the folylpolyglutamate synthase family.</text>
</comment>
<evidence type="ECO:0000256" key="11">
    <source>
        <dbReference type="PIRNR" id="PIRNR001563"/>
    </source>
</evidence>
<feature type="domain" description="Mur ligase central" evidence="13">
    <location>
        <begin position="46"/>
        <end position="225"/>
    </location>
</feature>
<evidence type="ECO:0000256" key="8">
    <source>
        <dbReference type="ARBA" id="ARBA00022842"/>
    </source>
</evidence>
<protein>
    <recommendedName>
        <fullName evidence="3">tetrahydrofolate synthase</fullName>
        <ecNumber evidence="3">6.3.2.17</ecNumber>
    </recommendedName>
    <alternativeName>
        <fullName evidence="9">Tetrahydrofolylpolyglutamate synthase</fullName>
    </alternativeName>
</protein>
<dbReference type="FunFam" id="3.40.1190.10:FF:000011">
    <property type="entry name" value="Folylpolyglutamate synthase/dihydrofolate synthase"/>
    <property type="match status" value="1"/>
</dbReference>
<dbReference type="SUPFAM" id="SSF53244">
    <property type="entry name" value="MurD-like peptide ligases, peptide-binding domain"/>
    <property type="match status" value="1"/>
</dbReference>
<reference evidence="14 15" key="1">
    <citation type="journal article" date="2014" name="PLoS ONE">
        <title>The first complete genome sequence of the class fimbriimonadia in the phylum armatimonadetes.</title>
        <authorList>
            <person name="Hu Z.Y."/>
            <person name="Wang Y.Z."/>
            <person name="Im W.T."/>
            <person name="Wang S.Y."/>
            <person name="Zhao G.P."/>
            <person name="Zheng H.J."/>
            <person name="Quan Z.X."/>
        </authorList>
    </citation>
    <scope>NUCLEOTIDE SEQUENCE [LARGE SCALE GENOMIC DNA]</scope>
    <source>
        <strain evidence="14">Gsoil 348</strain>
    </source>
</reference>
<evidence type="ECO:0000256" key="7">
    <source>
        <dbReference type="ARBA" id="ARBA00022840"/>
    </source>
</evidence>
<keyword evidence="8" id="KW-0460">Magnesium</keyword>
<dbReference type="OrthoDB" id="9809356at2"/>
<evidence type="ECO:0000313" key="14">
    <source>
        <dbReference type="EMBL" id="AIE87388.1"/>
    </source>
</evidence>
<dbReference type="PANTHER" id="PTHR11136:SF0">
    <property type="entry name" value="DIHYDROFOLATE SYNTHETASE-RELATED"/>
    <property type="match status" value="1"/>
</dbReference>
<dbReference type="Pfam" id="PF02875">
    <property type="entry name" value="Mur_ligase_C"/>
    <property type="match status" value="1"/>
</dbReference>
<dbReference type="eggNOG" id="COG0285">
    <property type="taxonomic scope" value="Bacteria"/>
</dbReference>
<dbReference type="AlphaFoldDB" id="A0A068NV19"/>
<evidence type="ECO:0000259" key="13">
    <source>
        <dbReference type="Pfam" id="PF08245"/>
    </source>
</evidence>
<dbReference type="InterPro" id="IPR036565">
    <property type="entry name" value="Mur-like_cat_sf"/>
</dbReference>
<dbReference type="NCBIfam" id="TIGR01499">
    <property type="entry name" value="folC"/>
    <property type="match status" value="1"/>
</dbReference>
<dbReference type="InterPro" id="IPR013221">
    <property type="entry name" value="Mur_ligase_cen"/>
</dbReference>
<dbReference type="HOGENOM" id="CLU_015869_1_2_0"/>
<evidence type="ECO:0000256" key="5">
    <source>
        <dbReference type="ARBA" id="ARBA00022723"/>
    </source>
</evidence>
<dbReference type="EC" id="6.3.2.17" evidence="3"/>
<evidence type="ECO:0000259" key="12">
    <source>
        <dbReference type="Pfam" id="PF02875"/>
    </source>
</evidence>
<dbReference type="Gene3D" id="3.90.190.20">
    <property type="entry name" value="Mur ligase, C-terminal domain"/>
    <property type="match status" value="1"/>
</dbReference>
<gene>
    <name evidence="14" type="ORF">OP10G_4020</name>
</gene>
<dbReference type="InterPro" id="IPR036615">
    <property type="entry name" value="Mur_ligase_C_dom_sf"/>
</dbReference>
<dbReference type="EMBL" id="CP007139">
    <property type="protein sequence ID" value="AIE87388.1"/>
    <property type="molecule type" value="Genomic_DNA"/>
</dbReference>
<dbReference type="PIRSF" id="PIRSF001563">
    <property type="entry name" value="Folylpolyglu_synth"/>
    <property type="match status" value="1"/>
</dbReference>
<comment type="cofactor">
    <cofactor evidence="1">
        <name>Mg(2+)</name>
        <dbReference type="ChEBI" id="CHEBI:18420"/>
    </cofactor>
</comment>
<keyword evidence="5" id="KW-0479">Metal-binding</keyword>
<keyword evidence="7 11" id="KW-0067">ATP-binding</keyword>
<dbReference type="GO" id="GO:0008841">
    <property type="term" value="F:dihydrofolate synthase activity"/>
    <property type="evidence" value="ECO:0007669"/>
    <property type="project" value="TreeGrafter"/>
</dbReference>
<accession>A0A068NV19</accession>
<evidence type="ECO:0000256" key="9">
    <source>
        <dbReference type="ARBA" id="ARBA00030592"/>
    </source>
</evidence>
<evidence type="ECO:0000256" key="4">
    <source>
        <dbReference type="ARBA" id="ARBA00022598"/>
    </source>
</evidence>
<keyword evidence="15" id="KW-1185">Reference proteome</keyword>
<sequence>MTYQEALDYIASLAPRGWRLGLDRMGAFCEAAGLSETLRSINYVHIAGTNGKGSTTAFTQSLLVEAGKRTGAFFSPYVVDPRERVQFGRSMIGKEELAEVTEALIPIAEQFTETEFGGITEFEFKTAVGFEYWRRKKCDWVALEVGLGGRYDATNVVTPAVSVITSIGLDHVAILGSTLAAIAREKAGIIKPGVPVVVGILPPEAMEVVEEVAADCGSQIWRYGREVLWERSGTVVTPAGHYDGLVPGLKGDIQRHNLALAIAALDAARVRLDPEPARLGASRAFAPGRFQVVEALGTTFVFDGAHNTEAARNLTEVFQSDFCFFGARIVTNMVRGHELDDFYREILPIIQTAHVVPIGVPRAYPVEETLSAIRQLGKSAQGHETLEEGLKAAALEAGPDELVLVTGSYYLVGEALRLLLP</sequence>
<dbReference type="STRING" id="661478.OP10G_4020"/>
<proteinExistence type="inferred from homology"/>
<comment type="catalytic activity">
    <reaction evidence="10">
        <text>(6S)-5,6,7,8-tetrahydrofolyl-(gamma-L-Glu)(n) + L-glutamate + ATP = (6S)-5,6,7,8-tetrahydrofolyl-(gamma-L-Glu)(n+1) + ADP + phosphate + H(+)</text>
        <dbReference type="Rhea" id="RHEA:10580"/>
        <dbReference type="Rhea" id="RHEA-COMP:14738"/>
        <dbReference type="Rhea" id="RHEA-COMP:14740"/>
        <dbReference type="ChEBI" id="CHEBI:15378"/>
        <dbReference type="ChEBI" id="CHEBI:29985"/>
        <dbReference type="ChEBI" id="CHEBI:30616"/>
        <dbReference type="ChEBI" id="CHEBI:43474"/>
        <dbReference type="ChEBI" id="CHEBI:141005"/>
        <dbReference type="ChEBI" id="CHEBI:456216"/>
        <dbReference type="EC" id="6.3.2.17"/>
    </reaction>
</comment>
<evidence type="ECO:0000256" key="10">
    <source>
        <dbReference type="ARBA" id="ARBA00047493"/>
    </source>
</evidence>
<dbReference type="InterPro" id="IPR018109">
    <property type="entry name" value="Folylpolyglutamate_synth_CS"/>
</dbReference>
<evidence type="ECO:0000256" key="3">
    <source>
        <dbReference type="ARBA" id="ARBA00013025"/>
    </source>
</evidence>